<dbReference type="Proteomes" id="UP001597353">
    <property type="component" value="Unassembled WGS sequence"/>
</dbReference>
<protein>
    <submittedName>
        <fullName evidence="3">DUF3131 domain-containing protein</fullName>
    </submittedName>
</protein>
<evidence type="ECO:0000313" key="4">
    <source>
        <dbReference type="Proteomes" id="UP001597353"/>
    </source>
</evidence>
<proteinExistence type="predicted"/>
<accession>A0ABW4S538</accession>
<evidence type="ECO:0000256" key="1">
    <source>
        <dbReference type="SAM" id="Phobius"/>
    </source>
</evidence>
<feature type="transmembrane region" description="Helical" evidence="1">
    <location>
        <begin position="12"/>
        <end position="30"/>
    </location>
</feature>
<keyword evidence="1" id="KW-1133">Transmembrane helix</keyword>
<keyword evidence="1" id="KW-0472">Membrane</keyword>
<dbReference type="RefSeq" id="WP_390261337.1">
    <property type="nucleotide sequence ID" value="NZ_JBHUGH010000008.1"/>
</dbReference>
<dbReference type="EMBL" id="JBHUGH010000008">
    <property type="protein sequence ID" value="MFD1912647.1"/>
    <property type="molecule type" value="Genomic_DNA"/>
</dbReference>
<name>A0ABW4S538_9RHOB</name>
<reference evidence="4" key="1">
    <citation type="journal article" date="2019" name="Int. J. Syst. Evol. Microbiol.">
        <title>The Global Catalogue of Microorganisms (GCM) 10K type strain sequencing project: providing services to taxonomists for standard genome sequencing and annotation.</title>
        <authorList>
            <consortium name="The Broad Institute Genomics Platform"/>
            <consortium name="The Broad Institute Genome Sequencing Center for Infectious Disease"/>
            <person name="Wu L."/>
            <person name="Ma J."/>
        </authorList>
    </citation>
    <scope>NUCLEOTIDE SEQUENCE [LARGE SCALE GENOMIC DNA]</scope>
    <source>
        <strain evidence="4">CGMCC 4.7242</strain>
    </source>
</reference>
<dbReference type="Pfam" id="PF11329">
    <property type="entry name" value="DUF3131"/>
    <property type="match status" value="1"/>
</dbReference>
<keyword evidence="4" id="KW-1185">Reference proteome</keyword>
<evidence type="ECO:0000259" key="2">
    <source>
        <dbReference type="Pfam" id="PF11329"/>
    </source>
</evidence>
<feature type="domain" description="DUF3131" evidence="2">
    <location>
        <begin position="66"/>
        <end position="428"/>
    </location>
</feature>
<dbReference type="InterPro" id="IPR021478">
    <property type="entry name" value="DUF3131"/>
</dbReference>
<dbReference type="Gene3D" id="1.50.10.140">
    <property type="match status" value="1"/>
</dbReference>
<sequence length="460" mass="49949">MTFRNGLLAARGHIVFLLGLLVAFGIIFTLETWDMEPGAPAREVVAASPDIPAPAHRPLTEEERAAAEMAWGYFAANIRPETGLADTVAGFPATTMWDTGSFLLGAIAAERLGVLPRAEFDAIVDRALASLASLQLYDDLLPNKSYDTLTLAMTDYANVPTETGIGWSALDIGRILIPFHALQQDYPDHAGAVQRVLDHWQVDAAVRDGVMVGAEPAEGGGHVLLQEGRVGYERYAAKGFALFGHDVHAAIRLDDTLRWQEVGGIDVPTDVRGDAFGGHVYTVSDPYILDGIEFGWDTVTRELAWRVYSAQEARYRETGILTAVTEDHIDRAPYFVYSTVLGDGVPWAVLTDTGDDASGFRILSSKAAIGWHMLYQTDYTEMLAEAVTAEASAEGWATGPFEEIDEPNEARAANTNGVILTALHYRTFGPLLHPVGERAEPAAQIITDQAAPLRSGVRRE</sequence>
<keyword evidence="1" id="KW-0812">Transmembrane</keyword>
<gene>
    <name evidence="3" type="ORF">ACFSGJ_10545</name>
</gene>
<organism evidence="3 4">
    <name type="scientific">Halodurantibacterium flavum</name>
    <dbReference type="NCBI Taxonomy" id="1382802"/>
    <lineage>
        <taxon>Bacteria</taxon>
        <taxon>Pseudomonadati</taxon>
        <taxon>Pseudomonadota</taxon>
        <taxon>Alphaproteobacteria</taxon>
        <taxon>Rhodobacterales</taxon>
        <taxon>Paracoccaceae</taxon>
        <taxon>Halodurantibacterium</taxon>
    </lineage>
</organism>
<evidence type="ECO:0000313" key="3">
    <source>
        <dbReference type="EMBL" id="MFD1912647.1"/>
    </source>
</evidence>
<comment type="caution">
    <text evidence="3">The sequence shown here is derived from an EMBL/GenBank/DDBJ whole genome shotgun (WGS) entry which is preliminary data.</text>
</comment>